<feature type="coiled-coil region" evidence="2">
    <location>
        <begin position="81"/>
        <end position="158"/>
    </location>
</feature>
<feature type="domain" description="GDP/GTP exchange factor Sec2 N-terminal" evidence="4">
    <location>
        <begin position="29"/>
        <end position="156"/>
    </location>
</feature>
<keyword evidence="6" id="KW-1185">Reference proteome</keyword>
<feature type="region of interest" description="Disordered" evidence="3">
    <location>
        <begin position="619"/>
        <end position="638"/>
    </location>
</feature>
<feature type="compositionally biased region" description="Acidic residues" evidence="3">
    <location>
        <begin position="706"/>
        <end position="719"/>
    </location>
</feature>
<dbReference type="InParanoid" id="A5DSH9"/>
<dbReference type="SUPFAM" id="SSF144284">
    <property type="entry name" value="Sec2 N-terminal region"/>
    <property type="match status" value="1"/>
</dbReference>
<dbReference type="EMBL" id="CH981524">
    <property type="protein sequence ID" value="EDK42137.1"/>
    <property type="molecule type" value="Genomic_DNA"/>
</dbReference>
<evidence type="ECO:0000256" key="1">
    <source>
        <dbReference type="ARBA" id="ARBA00023054"/>
    </source>
</evidence>
<dbReference type="eggNOG" id="KOG4324">
    <property type="taxonomic scope" value="Eukaryota"/>
</dbReference>
<evidence type="ECO:0000256" key="3">
    <source>
        <dbReference type="SAM" id="MobiDB-lite"/>
    </source>
</evidence>
<proteinExistence type="predicted"/>
<dbReference type="GO" id="GO:0070319">
    <property type="term" value="C:Golgi to plasma membrane transport vesicle"/>
    <property type="evidence" value="ECO:0007669"/>
    <property type="project" value="TreeGrafter"/>
</dbReference>
<name>A5DSH9_LODEL</name>
<feature type="compositionally biased region" description="Polar residues" evidence="3">
    <location>
        <begin position="729"/>
        <end position="744"/>
    </location>
</feature>
<feature type="region of interest" description="Disordered" evidence="3">
    <location>
        <begin position="552"/>
        <end position="575"/>
    </location>
</feature>
<evidence type="ECO:0000259" key="4">
    <source>
        <dbReference type="Pfam" id="PF06428"/>
    </source>
</evidence>
<dbReference type="GO" id="GO:0051286">
    <property type="term" value="C:cell tip"/>
    <property type="evidence" value="ECO:0007669"/>
    <property type="project" value="TreeGrafter"/>
</dbReference>
<organism evidence="5 6">
    <name type="scientific">Lodderomyces elongisporus (strain ATCC 11503 / CBS 2605 / JCM 1781 / NBRC 1676 / NRRL YB-4239)</name>
    <name type="common">Yeast</name>
    <name type="synonym">Saccharomyces elongisporus</name>
    <dbReference type="NCBI Taxonomy" id="379508"/>
    <lineage>
        <taxon>Eukaryota</taxon>
        <taxon>Fungi</taxon>
        <taxon>Dikarya</taxon>
        <taxon>Ascomycota</taxon>
        <taxon>Saccharomycotina</taxon>
        <taxon>Pichiomycetes</taxon>
        <taxon>Debaryomycetaceae</taxon>
        <taxon>Candida/Lodderomyces clade</taxon>
        <taxon>Lodderomyces</taxon>
    </lineage>
</organism>
<dbReference type="GO" id="GO:0006887">
    <property type="term" value="P:exocytosis"/>
    <property type="evidence" value="ECO:0007669"/>
    <property type="project" value="TreeGrafter"/>
</dbReference>
<keyword evidence="1 2" id="KW-0175">Coiled coil</keyword>
<dbReference type="Gene3D" id="6.10.140.910">
    <property type="match status" value="1"/>
</dbReference>
<sequence length="786" mass="88627">METAEDLEKRLAEEVGSLSTRLVTAVNRQVDLEETNIQLRKQISKLEEMNKSLIKNDESYKIILPKYLKLQDDFKDINIKKEVAESENTKLKGEVEELTASLFDEANTMVSNASRETHNFKIKNRKLYEEIDEKNIIIANLQDQLHDLKQMFIKIEDQQRLMAYTNTGHNTPKMESNMEFPSPGDVTGGDVEGEDHKDKLQLHLQQLADCLYSPQIAAIRFDLNNYNKDFKGFIYNLIKPDFQFDLSHLKNLTFFKNIWTYEIETAVGYIPPLPQTSILNRWQKGKIFWNSLVDGRISIEPIKGFHERKLNLASSQNGPLNKELLSMAIREPCSFCGEFRDEAYEHCRFHTCKIYDVDETVIAQYPLCNYCVIKLRNLCDFFAKIRLIRSNIFKLHPNAAFEEYGGTGTGSSTFYKRTNSSLSTTASTFAAMTSASSASSSSAAAKAENQNTSSSPNSSGYGYGSGSGNNNSHGTDNDLMNGHVHGIDLDVAEESKLIKIYLMLTLIRLKIFWGRLGVWDNVDQINEVNLDEVNHELFIHLIPASKRKKLVQDSLPNSPRQGTVRESFDKSHTKTVKEQKTLAIDGADSKTTSTIINDGNSDQNHSDHNNQLAQLNEGQNDSAPLENSIDQTEDQTTIDDHDIPGSFIFDSAPNNDFDNLTVTGVVNLSINADEDKDTKDEGEKTAGGIENEEDHVKAPKLRIPIEDDEYDDDTGDEEFKDSSNEVKSRISSRGATPNNANAPTITVEKDSGLKRSKSKSKQFKEKIDKDLNQTLEMLAENMEDIQ</sequence>
<dbReference type="AlphaFoldDB" id="A5DSH9"/>
<gene>
    <name evidence="5" type="ORF">LELG_00315</name>
</gene>
<dbReference type="InterPro" id="IPR040351">
    <property type="entry name" value="RAB3IL/RAB3IP/Sec2"/>
</dbReference>
<dbReference type="GO" id="GO:0005085">
    <property type="term" value="F:guanyl-nucleotide exchange factor activity"/>
    <property type="evidence" value="ECO:0007669"/>
    <property type="project" value="InterPro"/>
</dbReference>
<dbReference type="OrthoDB" id="1748564at2759"/>
<feature type="compositionally biased region" description="Low complexity" evidence="3">
    <location>
        <begin position="446"/>
        <end position="460"/>
    </location>
</feature>
<feature type="region of interest" description="Disordered" evidence="3">
    <location>
        <begin position="673"/>
        <end position="765"/>
    </location>
</feature>
<dbReference type="KEGG" id="lel:PVL30_000306"/>
<feature type="region of interest" description="Disordered" evidence="3">
    <location>
        <begin position="446"/>
        <end position="477"/>
    </location>
</feature>
<feature type="compositionally biased region" description="Low complexity" evidence="3">
    <location>
        <begin position="468"/>
        <end position="477"/>
    </location>
</feature>
<dbReference type="FunCoup" id="A5DSH9">
    <property type="interactions" value="193"/>
</dbReference>
<protein>
    <recommendedName>
        <fullName evidence="4">GDP/GTP exchange factor Sec2 N-terminal domain-containing protein</fullName>
    </recommendedName>
</protein>
<feature type="compositionally biased region" description="Basic and acidic residues" evidence="3">
    <location>
        <begin position="566"/>
        <end position="575"/>
    </location>
</feature>
<dbReference type="GeneID" id="5234908"/>
<evidence type="ECO:0000313" key="5">
    <source>
        <dbReference type="EMBL" id="EDK42137.1"/>
    </source>
</evidence>
<dbReference type="OMA" id="WSKLGFW"/>
<dbReference type="Pfam" id="PF06428">
    <property type="entry name" value="Sec2p"/>
    <property type="match status" value="1"/>
</dbReference>
<feature type="coiled-coil region" evidence="2">
    <location>
        <begin position="29"/>
        <end position="56"/>
    </location>
</feature>
<dbReference type="PANTHER" id="PTHR14430:SF0">
    <property type="entry name" value="SEC2P DOMAIN-CONTAINING PROTEIN"/>
    <property type="match status" value="1"/>
</dbReference>
<dbReference type="PANTHER" id="PTHR14430">
    <property type="entry name" value="RABIN3-RELATED"/>
    <property type="match status" value="1"/>
</dbReference>
<evidence type="ECO:0000256" key="2">
    <source>
        <dbReference type="SAM" id="Coils"/>
    </source>
</evidence>
<dbReference type="VEuPathDB" id="FungiDB:LELG_00315"/>
<dbReference type="Proteomes" id="UP000001996">
    <property type="component" value="Unassembled WGS sequence"/>
</dbReference>
<reference evidence="5 6" key="1">
    <citation type="journal article" date="2009" name="Nature">
        <title>Evolution of pathogenicity and sexual reproduction in eight Candida genomes.</title>
        <authorList>
            <person name="Butler G."/>
            <person name="Rasmussen M.D."/>
            <person name="Lin M.F."/>
            <person name="Santos M.A."/>
            <person name="Sakthikumar S."/>
            <person name="Munro C.A."/>
            <person name="Rheinbay E."/>
            <person name="Grabherr M."/>
            <person name="Forche A."/>
            <person name="Reedy J.L."/>
            <person name="Agrafioti I."/>
            <person name="Arnaud M.B."/>
            <person name="Bates S."/>
            <person name="Brown A.J."/>
            <person name="Brunke S."/>
            <person name="Costanzo M.C."/>
            <person name="Fitzpatrick D.A."/>
            <person name="de Groot P.W."/>
            <person name="Harris D."/>
            <person name="Hoyer L.L."/>
            <person name="Hube B."/>
            <person name="Klis F.M."/>
            <person name="Kodira C."/>
            <person name="Lennard N."/>
            <person name="Logue M.E."/>
            <person name="Martin R."/>
            <person name="Neiman A.M."/>
            <person name="Nikolaou E."/>
            <person name="Quail M.A."/>
            <person name="Quinn J."/>
            <person name="Santos M.C."/>
            <person name="Schmitzberger F.F."/>
            <person name="Sherlock G."/>
            <person name="Shah P."/>
            <person name="Silverstein K.A."/>
            <person name="Skrzypek M.S."/>
            <person name="Soll D."/>
            <person name="Staggs R."/>
            <person name="Stansfield I."/>
            <person name="Stumpf M.P."/>
            <person name="Sudbery P.E."/>
            <person name="Srikantha T."/>
            <person name="Zeng Q."/>
            <person name="Berman J."/>
            <person name="Berriman M."/>
            <person name="Heitman J."/>
            <person name="Gow N.A."/>
            <person name="Lorenz M.C."/>
            <person name="Birren B.W."/>
            <person name="Kellis M."/>
            <person name="Cuomo C.A."/>
        </authorList>
    </citation>
    <scope>NUCLEOTIDE SEQUENCE [LARGE SCALE GENOMIC DNA]</scope>
    <source>
        <strain evidence="6">ATCC 11503 / BCRC 21390 / CBS 2605 / JCM 1781 / NBRC 1676 / NRRL YB-4239</strain>
    </source>
</reference>
<accession>A5DSH9</accession>
<dbReference type="HOGENOM" id="CLU_423355_0_0_1"/>
<evidence type="ECO:0000313" key="6">
    <source>
        <dbReference type="Proteomes" id="UP000001996"/>
    </source>
</evidence>
<dbReference type="CDD" id="cd21044">
    <property type="entry name" value="Rab11BD_RAB3IP_like"/>
    <property type="match status" value="1"/>
</dbReference>
<dbReference type="STRING" id="379508.A5DSH9"/>
<dbReference type="InterPro" id="IPR009449">
    <property type="entry name" value="Sec2_N"/>
</dbReference>